<dbReference type="SUPFAM" id="SSF53850">
    <property type="entry name" value="Periplasmic binding protein-like II"/>
    <property type="match status" value="1"/>
</dbReference>
<dbReference type="Pfam" id="PF00496">
    <property type="entry name" value="SBP_bac_5"/>
    <property type="match status" value="1"/>
</dbReference>
<feature type="chain" id="PRO_5045056076" evidence="4">
    <location>
        <begin position="30"/>
        <end position="504"/>
    </location>
</feature>
<name>A0ABU1JKG0_9PROT</name>
<accession>A0ABU1JKG0</accession>
<dbReference type="Proteomes" id="UP001262410">
    <property type="component" value="Unassembled WGS sequence"/>
</dbReference>
<dbReference type="EMBL" id="JAVDPW010000003">
    <property type="protein sequence ID" value="MDR6289085.1"/>
    <property type="molecule type" value="Genomic_DNA"/>
</dbReference>
<dbReference type="PANTHER" id="PTHR30290">
    <property type="entry name" value="PERIPLASMIC BINDING COMPONENT OF ABC TRANSPORTER"/>
    <property type="match status" value="1"/>
</dbReference>
<evidence type="ECO:0000259" key="5">
    <source>
        <dbReference type="Pfam" id="PF00496"/>
    </source>
</evidence>
<dbReference type="InterPro" id="IPR000914">
    <property type="entry name" value="SBP_5_dom"/>
</dbReference>
<dbReference type="InterPro" id="IPR039424">
    <property type="entry name" value="SBP_5"/>
</dbReference>
<dbReference type="PANTHER" id="PTHR30290:SF38">
    <property type="entry name" value="D,D-DIPEPTIDE-BINDING PERIPLASMIC PROTEIN DDPA-RELATED"/>
    <property type="match status" value="1"/>
</dbReference>
<comment type="caution">
    <text evidence="6">The sequence shown here is derived from an EMBL/GenBank/DDBJ whole genome shotgun (WGS) entry which is preliminary data.</text>
</comment>
<dbReference type="Gene3D" id="3.10.105.10">
    <property type="entry name" value="Dipeptide-binding Protein, Domain 3"/>
    <property type="match status" value="1"/>
</dbReference>
<dbReference type="Gene3D" id="3.90.76.10">
    <property type="entry name" value="Dipeptide-binding Protein, Domain 1"/>
    <property type="match status" value="1"/>
</dbReference>
<dbReference type="PIRSF" id="PIRSF002741">
    <property type="entry name" value="MppA"/>
    <property type="match status" value="1"/>
</dbReference>
<keyword evidence="7" id="KW-1185">Reference proteome</keyword>
<dbReference type="RefSeq" id="WP_309793226.1">
    <property type="nucleotide sequence ID" value="NZ_JAVDPW010000003.1"/>
</dbReference>
<organism evidence="6 7">
    <name type="scientific">Inquilinus ginsengisoli</name>
    <dbReference type="NCBI Taxonomy" id="363840"/>
    <lineage>
        <taxon>Bacteria</taxon>
        <taxon>Pseudomonadati</taxon>
        <taxon>Pseudomonadota</taxon>
        <taxon>Alphaproteobacteria</taxon>
        <taxon>Rhodospirillales</taxon>
        <taxon>Rhodospirillaceae</taxon>
        <taxon>Inquilinus</taxon>
    </lineage>
</organism>
<proteinExistence type="inferred from homology"/>
<comment type="similarity">
    <text evidence="2">Belongs to the bacterial solute-binding protein 5 family.</text>
</comment>
<gene>
    <name evidence="6" type="ORF">E9232_001600</name>
</gene>
<dbReference type="InterPro" id="IPR030678">
    <property type="entry name" value="Peptide/Ni-bd"/>
</dbReference>
<evidence type="ECO:0000256" key="1">
    <source>
        <dbReference type="ARBA" id="ARBA00004418"/>
    </source>
</evidence>
<keyword evidence="3 4" id="KW-0732">Signal</keyword>
<evidence type="ECO:0000313" key="6">
    <source>
        <dbReference type="EMBL" id="MDR6289085.1"/>
    </source>
</evidence>
<evidence type="ECO:0000256" key="3">
    <source>
        <dbReference type="ARBA" id="ARBA00022729"/>
    </source>
</evidence>
<reference evidence="6 7" key="1">
    <citation type="submission" date="2023-07" db="EMBL/GenBank/DDBJ databases">
        <title>Sorghum-associated microbial communities from plants grown in Nebraska, USA.</title>
        <authorList>
            <person name="Schachtman D."/>
        </authorList>
    </citation>
    <scope>NUCLEOTIDE SEQUENCE [LARGE SCALE GENOMIC DNA]</scope>
    <source>
        <strain evidence="6 7">584</strain>
    </source>
</reference>
<feature type="domain" description="Solute-binding protein family 5" evidence="5">
    <location>
        <begin position="74"/>
        <end position="426"/>
    </location>
</feature>
<evidence type="ECO:0000256" key="2">
    <source>
        <dbReference type="ARBA" id="ARBA00005695"/>
    </source>
</evidence>
<comment type="subcellular location">
    <subcellularLocation>
        <location evidence="1">Periplasm</location>
    </subcellularLocation>
</comment>
<feature type="signal peptide" evidence="4">
    <location>
        <begin position="1"/>
        <end position="29"/>
    </location>
</feature>
<evidence type="ECO:0000313" key="7">
    <source>
        <dbReference type="Proteomes" id="UP001262410"/>
    </source>
</evidence>
<evidence type="ECO:0000256" key="4">
    <source>
        <dbReference type="SAM" id="SignalP"/>
    </source>
</evidence>
<sequence length="504" mass="54765">MTRMGNGWLGATVGIALGAMMLAAAPAWAAKDRFVVDLVNEPSSLDPQLQWNPDSYYVYRNVFDNLVTRDDAGKIAPEVATSWKYVSDTEIEFQIRDDITFHDGQKLTAEDVAYSVRRITDPKLASPQLGQFNKITGAEATGPTTVRLKTDGPYPALLAQLVKLSIVPKHVVEAVGNEAFNLAPVGSGPYKVEGWQRGVAVTLARNDAYWGKKGPFPTAVFRAVPDAATRLADLQAGTADLAVTLDSDLAAQLTGSDKAKPLVVLTERVAYFRLNTLKPPFDNPKLRQAVAYAIDKQGLTEGILGGYDKPVAELLTPAHFGWTNGVDGYGYDPEKAKALVAEAGPAAKAEVELATAPVFDQRIVQALQQQLVDVGFDVKITMSDMATYLKRSQGNSEEGPNLSFGRWSCACQDADGVLFPLLHSSSGWSSFRNAEVDKLLVEARSTLDDATRLDRYGQVNKIVATEVPVLPLYQSAIIYGAAKPLNWQPTPNESLFLNRMSWAE</sequence>
<protein>
    <submittedName>
        <fullName evidence="6">Peptide/nickel transport system substrate-binding protein</fullName>
    </submittedName>
</protein>
<dbReference type="Gene3D" id="3.40.190.10">
    <property type="entry name" value="Periplasmic binding protein-like II"/>
    <property type="match status" value="1"/>
</dbReference>